<dbReference type="Gene3D" id="3.90.1150.10">
    <property type="entry name" value="Aspartate Aminotransferase, domain 1"/>
    <property type="match status" value="1"/>
</dbReference>
<comment type="cofactor">
    <cofactor evidence="1 12">
        <name>pyridoxal 5'-phosphate</name>
        <dbReference type="ChEBI" id="CHEBI:597326"/>
    </cofactor>
</comment>
<evidence type="ECO:0000256" key="7">
    <source>
        <dbReference type="ARBA" id="ARBA00022723"/>
    </source>
</evidence>
<dbReference type="EC" id="2.8.1.7" evidence="4"/>
<organism evidence="14 15">
    <name type="scientific">Oleomonas cavernae</name>
    <dbReference type="NCBI Taxonomy" id="2320859"/>
    <lineage>
        <taxon>Bacteria</taxon>
        <taxon>Pseudomonadati</taxon>
        <taxon>Pseudomonadota</taxon>
        <taxon>Alphaproteobacteria</taxon>
        <taxon>Acetobacterales</taxon>
        <taxon>Acetobacteraceae</taxon>
        <taxon>Oleomonas</taxon>
    </lineage>
</organism>
<name>A0A418WBT5_9PROT</name>
<dbReference type="InterPro" id="IPR015424">
    <property type="entry name" value="PyrdxlP-dep_Trfase"/>
</dbReference>
<dbReference type="OrthoDB" id="9808002at2"/>
<dbReference type="Proteomes" id="UP000284605">
    <property type="component" value="Unassembled WGS sequence"/>
</dbReference>
<keyword evidence="6" id="KW-0808">Transferase</keyword>
<protein>
    <recommendedName>
        <fullName evidence="5">Cysteine desulfurase</fullName>
        <ecNumber evidence="4">2.8.1.7</ecNumber>
    </recommendedName>
</protein>
<dbReference type="RefSeq" id="WP_119778146.1">
    <property type="nucleotide sequence ID" value="NZ_QYUK01000011.1"/>
</dbReference>
<evidence type="ECO:0000256" key="5">
    <source>
        <dbReference type="ARBA" id="ARBA00013558"/>
    </source>
</evidence>
<dbReference type="InterPro" id="IPR015422">
    <property type="entry name" value="PyrdxlP-dep_Trfase_small"/>
</dbReference>
<dbReference type="GO" id="GO:0031071">
    <property type="term" value="F:cysteine desulfurase activity"/>
    <property type="evidence" value="ECO:0007669"/>
    <property type="project" value="UniProtKB-EC"/>
</dbReference>
<dbReference type="GO" id="GO:0051536">
    <property type="term" value="F:iron-sulfur cluster binding"/>
    <property type="evidence" value="ECO:0007669"/>
    <property type="project" value="UniProtKB-KW"/>
</dbReference>
<evidence type="ECO:0000256" key="3">
    <source>
        <dbReference type="ARBA" id="ARBA00006490"/>
    </source>
</evidence>
<keyword evidence="9" id="KW-0408">Iron</keyword>
<dbReference type="InterPro" id="IPR015421">
    <property type="entry name" value="PyrdxlP-dep_Trfase_major"/>
</dbReference>
<evidence type="ECO:0000313" key="15">
    <source>
        <dbReference type="Proteomes" id="UP000284605"/>
    </source>
</evidence>
<dbReference type="AlphaFoldDB" id="A0A418WBT5"/>
<sequence length="389" mass="38798">MSSVAAYLDYNAGAPTRPVVVEAVTAALSIGGNPSSVHRSGRLARRAIEEARDAVAALAAVDAADVIFTSGGTEASNMALLGAVRGGLVQRLVISAVEHDAVRAAALAAGVPVEILPVDGDGVIDLVALGRLLAAGPGRALVSVMLVNNETGVIQPVAEAAAIAHGHGALVHSDAVQAAGKLALDVQALGVDLLSLSAHKIGGPAGVGALVKRAGLELAPLLFGGGQEYGRRAGTENLAGIAGFGAAARVAVEELPQVARIAALRDLLEREVTARVAAARIFGAGAARVANTSCIGLAGVPAETQVMALDLAGVLVGAGAACSSGKVRPSPVITAMGEAEAVARSAIRVSLGWASTMADVERFLGAYIEFAGRASLMRSGLGQKELSHG</sequence>
<evidence type="ECO:0000256" key="12">
    <source>
        <dbReference type="RuleBase" id="RU004504"/>
    </source>
</evidence>
<feature type="domain" description="Aminotransferase class V" evidence="13">
    <location>
        <begin position="7"/>
        <end position="363"/>
    </location>
</feature>
<comment type="function">
    <text evidence="2">Catalyzes the removal of elemental sulfur atoms from cysteine to produce alanine. Seems to participate in the biosynthesis of the nitrogenase metalloclusters by providing the inorganic sulfur required for the Fe-S core formation.</text>
</comment>
<dbReference type="PROSITE" id="PS00595">
    <property type="entry name" value="AA_TRANSFER_CLASS_5"/>
    <property type="match status" value="1"/>
</dbReference>
<dbReference type="Gene3D" id="3.40.640.10">
    <property type="entry name" value="Type I PLP-dependent aspartate aminotransferase-like (Major domain)"/>
    <property type="match status" value="1"/>
</dbReference>
<keyword evidence="10" id="KW-0411">Iron-sulfur</keyword>
<evidence type="ECO:0000259" key="13">
    <source>
        <dbReference type="Pfam" id="PF00266"/>
    </source>
</evidence>
<keyword evidence="7" id="KW-0479">Metal-binding</keyword>
<dbReference type="InterPro" id="IPR016454">
    <property type="entry name" value="Cysteine_dSase"/>
</dbReference>
<dbReference type="InterPro" id="IPR000192">
    <property type="entry name" value="Aminotrans_V_dom"/>
</dbReference>
<evidence type="ECO:0000256" key="1">
    <source>
        <dbReference type="ARBA" id="ARBA00001933"/>
    </source>
</evidence>
<gene>
    <name evidence="14" type="ORF">D3874_11155</name>
</gene>
<dbReference type="Pfam" id="PF00266">
    <property type="entry name" value="Aminotran_5"/>
    <property type="match status" value="1"/>
</dbReference>
<dbReference type="GO" id="GO:0046872">
    <property type="term" value="F:metal ion binding"/>
    <property type="evidence" value="ECO:0007669"/>
    <property type="project" value="UniProtKB-KW"/>
</dbReference>
<comment type="similarity">
    <text evidence="3">Belongs to the class-V pyridoxal-phosphate-dependent aminotransferase family. NifS/IscS subfamily.</text>
</comment>
<evidence type="ECO:0000256" key="6">
    <source>
        <dbReference type="ARBA" id="ARBA00022679"/>
    </source>
</evidence>
<reference evidence="14 15" key="1">
    <citation type="submission" date="2018-09" db="EMBL/GenBank/DDBJ databases">
        <authorList>
            <person name="Zhu H."/>
        </authorList>
    </citation>
    <scope>NUCLEOTIDE SEQUENCE [LARGE SCALE GENOMIC DNA]</scope>
    <source>
        <strain evidence="14 15">K1W22B-8</strain>
    </source>
</reference>
<keyword evidence="15" id="KW-1185">Reference proteome</keyword>
<dbReference type="EMBL" id="QYUK01000011">
    <property type="protein sequence ID" value="RJF87507.1"/>
    <property type="molecule type" value="Genomic_DNA"/>
</dbReference>
<evidence type="ECO:0000256" key="2">
    <source>
        <dbReference type="ARBA" id="ARBA00003120"/>
    </source>
</evidence>
<comment type="catalytic activity">
    <reaction evidence="11">
        <text>(sulfur carrier)-H + L-cysteine = (sulfur carrier)-SH + L-alanine</text>
        <dbReference type="Rhea" id="RHEA:43892"/>
        <dbReference type="Rhea" id="RHEA-COMP:14737"/>
        <dbReference type="Rhea" id="RHEA-COMP:14739"/>
        <dbReference type="ChEBI" id="CHEBI:29917"/>
        <dbReference type="ChEBI" id="CHEBI:35235"/>
        <dbReference type="ChEBI" id="CHEBI:57972"/>
        <dbReference type="ChEBI" id="CHEBI:64428"/>
        <dbReference type="EC" id="2.8.1.7"/>
    </reaction>
</comment>
<dbReference type="PANTHER" id="PTHR11601:SF34">
    <property type="entry name" value="CYSTEINE DESULFURASE"/>
    <property type="match status" value="1"/>
</dbReference>
<evidence type="ECO:0000256" key="4">
    <source>
        <dbReference type="ARBA" id="ARBA00012239"/>
    </source>
</evidence>
<evidence type="ECO:0000256" key="10">
    <source>
        <dbReference type="ARBA" id="ARBA00023014"/>
    </source>
</evidence>
<dbReference type="SUPFAM" id="SSF53383">
    <property type="entry name" value="PLP-dependent transferases"/>
    <property type="match status" value="1"/>
</dbReference>
<evidence type="ECO:0000256" key="11">
    <source>
        <dbReference type="ARBA" id="ARBA00050776"/>
    </source>
</evidence>
<dbReference type="PIRSF" id="PIRSF005572">
    <property type="entry name" value="NifS"/>
    <property type="match status" value="1"/>
</dbReference>
<comment type="caution">
    <text evidence="14">The sequence shown here is derived from an EMBL/GenBank/DDBJ whole genome shotgun (WGS) entry which is preliminary data.</text>
</comment>
<evidence type="ECO:0000256" key="9">
    <source>
        <dbReference type="ARBA" id="ARBA00023004"/>
    </source>
</evidence>
<proteinExistence type="inferred from homology"/>
<dbReference type="Gene3D" id="1.10.260.50">
    <property type="match status" value="1"/>
</dbReference>
<accession>A0A418WBT5</accession>
<evidence type="ECO:0000256" key="8">
    <source>
        <dbReference type="ARBA" id="ARBA00022898"/>
    </source>
</evidence>
<keyword evidence="8" id="KW-0663">Pyridoxal phosphate</keyword>
<dbReference type="InterPro" id="IPR020578">
    <property type="entry name" value="Aminotrans_V_PyrdxlP_BS"/>
</dbReference>
<dbReference type="PANTHER" id="PTHR11601">
    <property type="entry name" value="CYSTEINE DESULFURYLASE FAMILY MEMBER"/>
    <property type="match status" value="1"/>
</dbReference>
<evidence type="ECO:0000313" key="14">
    <source>
        <dbReference type="EMBL" id="RJF87507.1"/>
    </source>
</evidence>